<feature type="non-terminal residue" evidence="1">
    <location>
        <position position="1"/>
    </location>
</feature>
<accession>A0A8S3JH04</accession>
<dbReference type="PANTHER" id="PTHR38075:SF1">
    <property type="entry name" value="DUF4139 DOMAIN-CONTAINING PROTEIN"/>
    <property type="match status" value="1"/>
</dbReference>
<dbReference type="PANTHER" id="PTHR38075">
    <property type="entry name" value="DUF4139 DOMAIN-CONTAINING PROTEIN"/>
    <property type="match status" value="1"/>
</dbReference>
<evidence type="ECO:0000313" key="2">
    <source>
        <dbReference type="Proteomes" id="UP000681720"/>
    </source>
</evidence>
<comment type="caution">
    <text evidence="1">The sequence shown here is derived from an EMBL/GenBank/DDBJ whole genome shotgun (WGS) entry which is preliminary data.</text>
</comment>
<evidence type="ECO:0008006" key="3">
    <source>
        <dbReference type="Google" id="ProtNLM"/>
    </source>
</evidence>
<proteinExistence type="predicted"/>
<dbReference type="Proteomes" id="UP000681720">
    <property type="component" value="Unassembled WGS sequence"/>
</dbReference>
<feature type="non-terminal residue" evidence="1">
    <location>
        <position position="190"/>
    </location>
</feature>
<gene>
    <name evidence="1" type="ORF">GIL414_LOCUS83390</name>
</gene>
<reference evidence="1" key="1">
    <citation type="submission" date="2021-02" db="EMBL/GenBank/DDBJ databases">
        <authorList>
            <person name="Nowell W R."/>
        </authorList>
    </citation>
    <scope>NUCLEOTIDE SEQUENCE</scope>
</reference>
<name>A0A8S3JH04_9BILA</name>
<organism evidence="1 2">
    <name type="scientific">Rotaria magnacalcarata</name>
    <dbReference type="NCBI Taxonomy" id="392030"/>
    <lineage>
        <taxon>Eukaryota</taxon>
        <taxon>Metazoa</taxon>
        <taxon>Spiralia</taxon>
        <taxon>Gnathifera</taxon>
        <taxon>Rotifera</taxon>
        <taxon>Eurotatoria</taxon>
        <taxon>Bdelloidea</taxon>
        <taxon>Philodinida</taxon>
        <taxon>Philodinidae</taxon>
        <taxon>Rotaria</taxon>
    </lineage>
</organism>
<dbReference type="AlphaFoldDB" id="A0A8S3JH04"/>
<evidence type="ECO:0000313" key="1">
    <source>
        <dbReference type="EMBL" id="CAF5219267.1"/>
    </source>
</evidence>
<protein>
    <recommendedName>
        <fullName evidence="3">DUF4139 domain-containing protein</fullName>
    </recommendedName>
</protein>
<sequence>MIDDTRKLIHDLVDNTYYTVTSERIRYLSIPSERYYSVNFVFQTENVEQLYLRYLQNNIKWKVHYDLLLEMNDTDSNLQAYADIQNDGSSSLTIDSAELISGDVNIRSSSSSSSQYFTNNFPSPSYDASQSGIYQQAGPVTTTAPTIAPSRELAGIYAFSINETFILNPQTNYILPIFRPTVDIERYGLI</sequence>
<dbReference type="EMBL" id="CAJOBJ010362936">
    <property type="protein sequence ID" value="CAF5219267.1"/>
    <property type="molecule type" value="Genomic_DNA"/>
</dbReference>